<name>A0ACB7TVX9_DIOAL</name>
<evidence type="ECO:0000313" key="1">
    <source>
        <dbReference type="EMBL" id="KAH7652322.1"/>
    </source>
</evidence>
<organism evidence="1 2">
    <name type="scientific">Dioscorea alata</name>
    <name type="common">Purple yam</name>
    <dbReference type="NCBI Taxonomy" id="55571"/>
    <lineage>
        <taxon>Eukaryota</taxon>
        <taxon>Viridiplantae</taxon>
        <taxon>Streptophyta</taxon>
        <taxon>Embryophyta</taxon>
        <taxon>Tracheophyta</taxon>
        <taxon>Spermatophyta</taxon>
        <taxon>Magnoliopsida</taxon>
        <taxon>Liliopsida</taxon>
        <taxon>Dioscoreales</taxon>
        <taxon>Dioscoreaceae</taxon>
        <taxon>Dioscorea</taxon>
    </lineage>
</organism>
<reference evidence="2" key="1">
    <citation type="journal article" date="2022" name="Nat. Commun.">
        <title>Chromosome evolution and the genetic basis of agronomically important traits in greater yam.</title>
        <authorList>
            <person name="Bredeson J.V."/>
            <person name="Lyons J.B."/>
            <person name="Oniyinde I.O."/>
            <person name="Okereke N.R."/>
            <person name="Kolade O."/>
            <person name="Nnabue I."/>
            <person name="Nwadili C.O."/>
            <person name="Hribova E."/>
            <person name="Parker M."/>
            <person name="Nwogha J."/>
            <person name="Shu S."/>
            <person name="Carlson J."/>
            <person name="Kariba R."/>
            <person name="Muthemba S."/>
            <person name="Knop K."/>
            <person name="Barton G.J."/>
            <person name="Sherwood A.V."/>
            <person name="Lopez-Montes A."/>
            <person name="Asiedu R."/>
            <person name="Jamnadass R."/>
            <person name="Muchugi A."/>
            <person name="Goodstein D."/>
            <person name="Egesi C.N."/>
            <person name="Featherston J."/>
            <person name="Asfaw A."/>
            <person name="Simpson G.G."/>
            <person name="Dolezel J."/>
            <person name="Hendre P.S."/>
            <person name="Van Deynze A."/>
            <person name="Kumar P.L."/>
            <person name="Obidiegwu J.E."/>
            <person name="Bhattacharjee R."/>
            <person name="Rokhsar D.S."/>
        </authorList>
    </citation>
    <scope>NUCLEOTIDE SEQUENCE [LARGE SCALE GENOMIC DNA]</scope>
    <source>
        <strain evidence="2">cv. TDa95/00328</strain>
    </source>
</reference>
<proteinExistence type="predicted"/>
<protein>
    <submittedName>
        <fullName evidence="1">Ribokinase protein</fullName>
    </submittedName>
</protein>
<keyword evidence="2" id="KW-1185">Reference proteome</keyword>
<comment type="caution">
    <text evidence="1">The sequence shown here is derived from an EMBL/GenBank/DDBJ whole genome shotgun (WGS) entry which is preliminary data.</text>
</comment>
<sequence>MPLQTLKPSIHGVGESLLSVKQRAFLLPKQWRSIPAEKNRCDLRITVARGGNGVDGFGGKYGEVSRRNGVGMKDVDMATLGNLCVDIVLDVPSLPPARKDEKFAYMERLEASPPDKKHWEAGGNCNLAIAAARLGLHCASLGHVGDEIYGHFLLDVLREEGIDFVDMNENIESICRESISYQTLLCWVLVDPFQKHGFCSRADFSDEPMFNWMRELSAKAKIAIQLSKILFCNGYAFDEFSSDIIISALCCAIDMGTAVFFDPGPRARTLLLGLPQQQRALELFLRHSDVLLFTADEAESLTGITNPIQAGQELLKKGAHTTWVIIKMGGKGSILITNSSIICAPAFKVNVVDTVGCGDSFTAAIGYGFLHDISPVSTLILANAVGAATATGCGAGRNVADIDKVSKLLSQSNLNEDDNFWRDLISENLENPDILLVSRVETINGQHKDGVIRLPIQHALYEILPKLNTVCDRKVTQV</sequence>
<dbReference type="EMBL" id="CM037029">
    <property type="protein sequence ID" value="KAH7652322.1"/>
    <property type="molecule type" value="Genomic_DNA"/>
</dbReference>
<evidence type="ECO:0000313" key="2">
    <source>
        <dbReference type="Proteomes" id="UP000827976"/>
    </source>
</evidence>
<dbReference type="Proteomes" id="UP000827976">
    <property type="component" value="Chromosome 19"/>
</dbReference>
<accession>A0ACB7TVX9</accession>
<gene>
    <name evidence="1" type="ORF">IHE45_19G009800</name>
</gene>